<dbReference type="Proteomes" id="UP000031192">
    <property type="component" value="Unassembled WGS sequence"/>
</dbReference>
<dbReference type="PANTHER" id="PTHR46825:SF14">
    <property type="entry name" value="BETA-LACTAMASE-RELATED DOMAIN-CONTAINING PROTEIN"/>
    <property type="match status" value="1"/>
</dbReference>
<evidence type="ECO:0000313" key="4">
    <source>
        <dbReference type="Proteomes" id="UP000031192"/>
    </source>
</evidence>
<evidence type="ECO:0000256" key="1">
    <source>
        <dbReference type="ARBA" id="ARBA00038215"/>
    </source>
</evidence>
<dbReference type="Gene3D" id="3.40.710.10">
    <property type="entry name" value="DD-peptidase/beta-lactamase superfamily"/>
    <property type="match status" value="1"/>
</dbReference>
<dbReference type="SUPFAM" id="SSF56601">
    <property type="entry name" value="beta-lactamase/transpeptidase-like"/>
    <property type="match status" value="1"/>
</dbReference>
<evidence type="ECO:0000313" key="3">
    <source>
        <dbReference type="EMBL" id="KID91966.1"/>
    </source>
</evidence>
<dbReference type="Pfam" id="PF00144">
    <property type="entry name" value="Beta-lactamase"/>
    <property type="match status" value="1"/>
</dbReference>
<accession>A0A0B4HPG6</accession>
<dbReference type="InterPro" id="IPR012338">
    <property type="entry name" value="Beta-lactam/transpept-like"/>
</dbReference>
<sequence length="107" mass="11438">MTPKTAMKPGDIINRLGDALPLIRQICDISGVPGASIGVFHEDQKIYTTHIGHRDVAAKLPPTSDTMYGIGSLTKGFVAASLAQLIGKHPGVTWTSPIQDILSEYQP</sequence>
<dbReference type="InterPro" id="IPR001466">
    <property type="entry name" value="Beta-lactam-related"/>
</dbReference>
<evidence type="ECO:0000259" key="2">
    <source>
        <dbReference type="Pfam" id="PF00144"/>
    </source>
</evidence>
<dbReference type="EMBL" id="AZNH01000002">
    <property type="protein sequence ID" value="KID91966.1"/>
    <property type="molecule type" value="Genomic_DNA"/>
</dbReference>
<keyword evidence="4" id="KW-1185">Reference proteome</keyword>
<gene>
    <name evidence="3" type="ORF">MGU_00877</name>
</gene>
<dbReference type="PANTHER" id="PTHR46825">
    <property type="entry name" value="D-ALANYL-D-ALANINE-CARBOXYPEPTIDASE/ENDOPEPTIDASE AMPH"/>
    <property type="match status" value="1"/>
</dbReference>
<comment type="caution">
    <text evidence="3">The sequence shown here is derived from an EMBL/GenBank/DDBJ whole genome shotgun (WGS) entry which is preliminary data.</text>
</comment>
<protein>
    <submittedName>
        <fullName evidence="3">Beta-lactamase/transpeptidase-like protein</fullName>
    </submittedName>
</protein>
<dbReference type="InterPro" id="IPR050491">
    <property type="entry name" value="AmpC-like"/>
</dbReference>
<organism evidence="3 4">
    <name type="scientific">Metarhizium guizhouense (strain ARSEF 977)</name>
    <dbReference type="NCBI Taxonomy" id="1276136"/>
    <lineage>
        <taxon>Eukaryota</taxon>
        <taxon>Fungi</taxon>
        <taxon>Dikarya</taxon>
        <taxon>Ascomycota</taxon>
        <taxon>Pezizomycotina</taxon>
        <taxon>Sordariomycetes</taxon>
        <taxon>Hypocreomycetidae</taxon>
        <taxon>Hypocreales</taxon>
        <taxon>Clavicipitaceae</taxon>
        <taxon>Metarhizium</taxon>
    </lineage>
</organism>
<comment type="similarity">
    <text evidence="1">Belongs to the peptidase S12 family.</text>
</comment>
<proteinExistence type="inferred from homology"/>
<feature type="domain" description="Beta-lactamase-related" evidence="2">
    <location>
        <begin position="24"/>
        <end position="98"/>
    </location>
</feature>
<dbReference type="HOGENOM" id="CLU_2210623_0_0_1"/>
<dbReference type="AlphaFoldDB" id="A0A0B4HPG6"/>
<name>A0A0B4HPG6_METGA</name>
<reference evidence="3 4" key="1">
    <citation type="journal article" date="2014" name="Proc. Natl. Acad. Sci. U.S.A.">
        <title>Trajectory and genomic determinants of fungal-pathogen speciation and host adaptation.</title>
        <authorList>
            <person name="Hu X."/>
            <person name="Xiao G."/>
            <person name="Zheng P."/>
            <person name="Shang Y."/>
            <person name="Su Y."/>
            <person name="Zhang X."/>
            <person name="Liu X."/>
            <person name="Zhan S."/>
            <person name="St Leger R.J."/>
            <person name="Wang C."/>
        </authorList>
    </citation>
    <scope>NUCLEOTIDE SEQUENCE [LARGE SCALE GENOMIC DNA]</scope>
    <source>
        <strain evidence="3 4">ARSEF 977</strain>
    </source>
</reference>